<evidence type="ECO:0000256" key="2">
    <source>
        <dbReference type="SAM" id="Phobius"/>
    </source>
</evidence>
<keyword evidence="2" id="KW-0472">Membrane</keyword>
<feature type="region of interest" description="Disordered" evidence="1">
    <location>
        <begin position="1"/>
        <end position="26"/>
    </location>
</feature>
<evidence type="ECO:0000256" key="1">
    <source>
        <dbReference type="SAM" id="MobiDB-lite"/>
    </source>
</evidence>
<proteinExistence type="predicted"/>
<comment type="caution">
    <text evidence="3">The sequence shown here is derived from an EMBL/GenBank/DDBJ whole genome shotgun (WGS) entry which is preliminary data.</text>
</comment>
<organism evidence="3 4">
    <name type="scientific">Sanghuangporus baumii</name>
    <name type="common">Phellinus baumii</name>
    <dbReference type="NCBI Taxonomy" id="108892"/>
    <lineage>
        <taxon>Eukaryota</taxon>
        <taxon>Fungi</taxon>
        <taxon>Dikarya</taxon>
        <taxon>Basidiomycota</taxon>
        <taxon>Agaricomycotina</taxon>
        <taxon>Agaricomycetes</taxon>
        <taxon>Hymenochaetales</taxon>
        <taxon>Hymenochaetaceae</taxon>
        <taxon>Sanghuangporus</taxon>
    </lineage>
</organism>
<evidence type="ECO:0000313" key="3">
    <source>
        <dbReference type="EMBL" id="OCB88150.1"/>
    </source>
</evidence>
<name>A0A9Q5HY39_SANBA</name>
<feature type="transmembrane region" description="Helical" evidence="2">
    <location>
        <begin position="39"/>
        <end position="56"/>
    </location>
</feature>
<dbReference type="OrthoDB" id="3199651at2759"/>
<dbReference type="Proteomes" id="UP000757232">
    <property type="component" value="Unassembled WGS sequence"/>
</dbReference>
<gene>
    <name evidence="3" type="ORF">A7U60_g4779</name>
</gene>
<dbReference type="AlphaFoldDB" id="A0A9Q5HY39"/>
<protein>
    <submittedName>
        <fullName evidence="3">Uncharacterized protein</fullName>
    </submittedName>
</protein>
<keyword evidence="4" id="KW-1185">Reference proteome</keyword>
<sequence>MSARAGNNRQSGDLPPKRQGRAVRHDVSKPLQNVSLSRVVHLLTMFAVLFAAFYAYRIVQWKAEVGGWWNLAMGKRPPHMNVQTDANTGSAPRANSGMKQDIALESHIHGIASILGMQPTDVASALHDVVHQHVAPKTISSLSSSISKTASVSGSSAPAASVLFDSSGATADAASNSDGIKDKAGTVAKAVEAIVGFDEPVMAD</sequence>
<reference evidence="3" key="1">
    <citation type="submission" date="2016-06" db="EMBL/GenBank/DDBJ databases">
        <title>Draft Genome sequence of the fungus Inonotus baumii.</title>
        <authorList>
            <person name="Zhu H."/>
            <person name="Lin W."/>
        </authorList>
    </citation>
    <scope>NUCLEOTIDE SEQUENCE</scope>
    <source>
        <strain evidence="3">821</strain>
    </source>
</reference>
<accession>A0A9Q5HY39</accession>
<dbReference type="EMBL" id="LNZH02000184">
    <property type="protein sequence ID" value="OCB88150.1"/>
    <property type="molecule type" value="Genomic_DNA"/>
</dbReference>
<feature type="compositionally biased region" description="Polar residues" evidence="1">
    <location>
        <begin position="1"/>
        <end position="11"/>
    </location>
</feature>
<evidence type="ECO:0000313" key="4">
    <source>
        <dbReference type="Proteomes" id="UP000757232"/>
    </source>
</evidence>
<keyword evidence="2" id="KW-0812">Transmembrane</keyword>
<keyword evidence="2" id="KW-1133">Transmembrane helix</keyword>